<sequence length="164" mass="19171">MRNAMLFWLLFLECAYYRPLNWPGNQKQPRRRQRRQSRMHPVAQLICILWRSVVSKQHSRIRRRRGEVGQLRNKPKGLARRPFRALASKHWSKVSPARSITNVPLYEPIRLSVSHSNDECIIAPLLSFAIETSKGVDSKLVERKGAFEVGETQCPYSGFQRHNH</sequence>
<evidence type="ECO:0000313" key="3">
    <source>
        <dbReference type="Proteomes" id="UP000193689"/>
    </source>
</evidence>
<protein>
    <recommendedName>
        <fullName evidence="4">4'-phosphopantetheinyl transferase domain-containing protein</fullName>
    </recommendedName>
</protein>
<organism evidence="2 3">
    <name type="scientific">Pseudomassariella vexata</name>
    <dbReference type="NCBI Taxonomy" id="1141098"/>
    <lineage>
        <taxon>Eukaryota</taxon>
        <taxon>Fungi</taxon>
        <taxon>Dikarya</taxon>
        <taxon>Ascomycota</taxon>
        <taxon>Pezizomycotina</taxon>
        <taxon>Sordariomycetes</taxon>
        <taxon>Xylariomycetidae</taxon>
        <taxon>Amphisphaeriales</taxon>
        <taxon>Pseudomassariaceae</taxon>
        <taxon>Pseudomassariella</taxon>
    </lineage>
</organism>
<gene>
    <name evidence="2" type="ORF">BCR38DRAFT_204402</name>
</gene>
<evidence type="ECO:0000313" key="2">
    <source>
        <dbReference type="EMBL" id="ORY64024.1"/>
    </source>
</evidence>
<accession>A0A1Y2DY46</accession>
<dbReference type="InParanoid" id="A0A1Y2DY46"/>
<name>A0A1Y2DY46_9PEZI</name>
<comment type="caution">
    <text evidence="2">The sequence shown here is derived from an EMBL/GenBank/DDBJ whole genome shotgun (WGS) entry which is preliminary data.</text>
</comment>
<dbReference type="AlphaFoldDB" id="A0A1Y2DY46"/>
<reference evidence="2 3" key="1">
    <citation type="submission" date="2016-07" db="EMBL/GenBank/DDBJ databases">
        <title>Pervasive Adenine N6-methylation of Active Genes in Fungi.</title>
        <authorList>
            <consortium name="DOE Joint Genome Institute"/>
            <person name="Mondo S.J."/>
            <person name="Dannebaum R.O."/>
            <person name="Kuo R.C."/>
            <person name="Labutti K."/>
            <person name="Haridas S."/>
            <person name="Kuo A."/>
            <person name="Salamov A."/>
            <person name="Ahrendt S.R."/>
            <person name="Lipzen A."/>
            <person name="Sullivan W."/>
            <person name="Andreopoulos W.B."/>
            <person name="Clum A."/>
            <person name="Lindquist E."/>
            <person name="Daum C."/>
            <person name="Ramamoorthy G.K."/>
            <person name="Gryganskyi A."/>
            <person name="Culley D."/>
            <person name="Magnuson J.K."/>
            <person name="James T.Y."/>
            <person name="O'Malley M.A."/>
            <person name="Stajich J.E."/>
            <person name="Spatafora J.W."/>
            <person name="Visel A."/>
            <person name="Grigoriev I.V."/>
        </authorList>
    </citation>
    <scope>NUCLEOTIDE SEQUENCE [LARGE SCALE GENOMIC DNA]</scope>
    <source>
        <strain evidence="2 3">CBS 129021</strain>
    </source>
</reference>
<keyword evidence="1" id="KW-0732">Signal</keyword>
<dbReference type="EMBL" id="MCFJ01000007">
    <property type="protein sequence ID" value="ORY64024.1"/>
    <property type="molecule type" value="Genomic_DNA"/>
</dbReference>
<dbReference type="Proteomes" id="UP000193689">
    <property type="component" value="Unassembled WGS sequence"/>
</dbReference>
<feature type="chain" id="PRO_5013186442" description="4'-phosphopantetheinyl transferase domain-containing protein" evidence="1">
    <location>
        <begin position="18"/>
        <end position="164"/>
    </location>
</feature>
<dbReference type="GeneID" id="63770330"/>
<feature type="signal peptide" evidence="1">
    <location>
        <begin position="1"/>
        <end position="17"/>
    </location>
</feature>
<dbReference type="RefSeq" id="XP_040715438.1">
    <property type="nucleotide sequence ID" value="XM_040854118.1"/>
</dbReference>
<evidence type="ECO:0000256" key="1">
    <source>
        <dbReference type="SAM" id="SignalP"/>
    </source>
</evidence>
<evidence type="ECO:0008006" key="4">
    <source>
        <dbReference type="Google" id="ProtNLM"/>
    </source>
</evidence>
<proteinExistence type="predicted"/>
<keyword evidence="3" id="KW-1185">Reference proteome</keyword>